<keyword evidence="1" id="KW-1133">Transmembrane helix</keyword>
<dbReference type="EMBL" id="GL945437">
    <property type="protein sequence ID" value="EGO22367.1"/>
    <property type="molecule type" value="Genomic_DNA"/>
</dbReference>
<dbReference type="Proteomes" id="UP000008064">
    <property type="component" value="Unassembled WGS sequence"/>
</dbReference>
<name>F8P2I2_SERL9</name>
<keyword evidence="1" id="KW-0472">Membrane</keyword>
<feature type="transmembrane region" description="Helical" evidence="1">
    <location>
        <begin position="36"/>
        <end position="65"/>
    </location>
</feature>
<keyword evidence="1" id="KW-0812">Transmembrane</keyword>
<dbReference type="GeneID" id="18820244"/>
<evidence type="ECO:0000313" key="2">
    <source>
        <dbReference type="EMBL" id="EGO22367.1"/>
    </source>
</evidence>
<protein>
    <submittedName>
        <fullName evidence="2">Uncharacterized protein</fullName>
    </submittedName>
</protein>
<dbReference type="HOGENOM" id="CLU_2401025_0_0_1"/>
<dbReference type="RefSeq" id="XP_007320905.1">
    <property type="nucleotide sequence ID" value="XM_007320843.1"/>
</dbReference>
<dbReference type="AlphaFoldDB" id="F8P2I2"/>
<sequence length="93" mass="10749">MANSKAHPQAFLVFYPNTRIKAWSFYQPILALHHHWTFVSVLLSVFYSIAIYSTASGTAAHLYLYTAYPFSRLSQQAPSFTSHHFNHHGRKQH</sequence>
<dbReference type="KEGG" id="sla:SERLADRAFT_473106"/>
<accession>F8P2I2</accession>
<proteinExistence type="predicted"/>
<evidence type="ECO:0000256" key="1">
    <source>
        <dbReference type="SAM" id="Phobius"/>
    </source>
</evidence>
<organism>
    <name type="scientific">Serpula lacrymans var. lacrymans (strain S7.9)</name>
    <name type="common">Dry rot fungus</name>
    <dbReference type="NCBI Taxonomy" id="578457"/>
    <lineage>
        <taxon>Eukaryota</taxon>
        <taxon>Fungi</taxon>
        <taxon>Dikarya</taxon>
        <taxon>Basidiomycota</taxon>
        <taxon>Agaricomycotina</taxon>
        <taxon>Agaricomycetes</taxon>
        <taxon>Agaricomycetidae</taxon>
        <taxon>Boletales</taxon>
        <taxon>Coniophorineae</taxon>
        <taxon>Serpulaceae</taxon>
        <taxon>Serpula</taxon>
    </lineage>
</organism>
<reference evidence="2" key="1">
    <citation type="submission" date="2011-04" db="EMBL/GenBank/DDBJ databases">
        <title>Evolution of plant cell wall degrading machinery underlies the functional diversity of forest fungi.</title>
        <authorList>
            <consortium name="US DOE Joint Genome Institute (JGI-PGF)"/>
            <person name="Eastwood D.C."/>
            <person name="Floudas D."/>
            <person name="Binder M."/>
            <person name="Majcherczyk A."/>
            <person name="Schneider P."/>
            <person name="Aerts A."/>
            <person name="Asiegbu F.O."/>
            <person name="Baker S.E."/>
            <person name="Barry K."/>
            <person name="Bendiksby M."/>
            <person name="Blumentritt M."/>
            <person name="Coutinho P.M."/>
            <person name="Cullen D."/>
            <person name="Cullen D."/>
            <person name="Gathman A."/>
            <person name="Goodell B."/>
            <person name="Henrissat B."/>
            <person name="Ihrmark K."/>
            <person name="Kauserud H."/>
            <person name="Kohler A."/>
            <person name="LaButti K."/>
            <person name="Lapidus A."/>
            <person name="Lavin J.L."/>
            <person name="Lee Y.-H."/>
            <person name="Lindquist E."/>
            <person name="Lilly W."/>
            <person name="Lucas S."/>
            <person name="Morin E."/>
            <person name="Murat C."/>
            <person name="Oguiza J.A."/>
            <person name="Park J."/>
            <person name="Pisabarro A.G."/>
            <person name="Riley R."/>
            <person name="Rosling A."/>
            <person name="Salamov A."/>
            <person name="Schmidt O."/>
            <person name="Schmutz J."/>
            <person name="Skrede I."/>
            <person name="Stenlid J."/>
            <person name="Wiebenga A."/>
            <person name="Xie X."/>
            <person name="Kues U."/>
            <person name="Hibbett D.S."/>
            <person name="Hoffmeister D."/>
            <person name="Hogberg N."/>
            <person name="Martin F."/>
            <person name="Grigoriev I.V."/>
            <person name="Watkinson S.C."/>
        </authorList>
    </citation>
    <scope>NUCLEOTIDE SEQUENCE</scope>
    <source>
        <strain evidence="2">S7.9</strain>
    </source>
</reference>
<gene>
    <name evidence="2" type="ORF">SERLADRAFT_473106</name>
</gene>